<comment type="caution">
    <text evidence="3">The sequence shown here is derived from an EMBL/GenBank/DDBJ whole genome shotgun (WGS) entry which is preliminary data.</text>
</comment>
<dbReference type="Gene3D" id="3.40.50.150">
    <property type="entry name" value="Vaccinia Virus protein VP39"/>
    <property type="match status" value="1"/>
</dbReference>
<dbReference type="NCBIfam" id="TIGR00095">
    <property type="entry name" value="16S rRNA (guanine(966)-N(2))-methyltransferase RsmD"/>
    <property type="match status" value="1"/>
</dbReference>
<dbReference type="PROSITE" id="PS00092">
    <property type="entry name" value="N6_MTASE"/>
    <property type="match status" value="1"/>
</dbReference>
<reference evidence="3 4" key="1">
    <citation type="submission" date="2024-03" db="EMBL/GenBank/DDBJ databases">
        <title>Draft genome sequence of Klenkia terrae.</title>
        <authorList>
            <person name="Duangmal K."/>
            <person name="Chantavorakit T."/>
        </authorList>
    </citation>
    <scope>NUCLEOTIDE SEQUENCE [LARGE SCALE GENOMIC DNA]</scope>
    <source>
        <strain evidence="3 4">JCM 17786</strain>
    </source>
</reference>
<gene>
    <name evidence="3" type="primary">rsmD</name>
    <name evidence="3" type="ORF">UXQ13_05890</name>
</gene>
<dbReference type="PANTHER" id="PTHR43542">
    <property type="entry name" value="METHYLTRANSFERASE"/>
    <property type="match status" value="1"/>
</dbReference>
<evidence type="ECO:0000313" key="3">
    <source>
        <dbReference type="EMBL" id="MEI4277992.1"/>
    </source>
</evidence>
<sequence length="184" mass="18967">MTRIIAGTARGRVLKVPASGVRPTGDRAREALFNSLGSLLDLPGARVLDLYAGSGALGLEALSRGAAEAVLVESGPKVLPVLRANIAALGLPGASVVAGSVPAVVGRPASAPFDLVVADPPYAVEPDVVLGVLAALSTGGWLAPEAVVVVERPSREQPWEWPTPLVGLRDRRYGEALLRYGRAP</sequence>
<dbReference type="InterPro" id="IPR002052">
    <property type="entry name" value="DNA_methylase_N6_adenine_CS"/>
</dbReference>
<accession>A0ABU8E344</accession>
<dbReference type="PANTHER" id="PTHR43542:SF1">
    <property type="entry name" value="METHYLTRANSFERASE"/>
    <property type="match status" value="1"/>
</dbReference>
<dbReference type="InterPro" id="IPR029063">
    <property type="entry name" value="SAM-dependent_MTases_sf"/>
</dbReference>
<dbReference type="GO" id="GO:0052913">
    <property type="term" value="F:16S rRNA (guanine(966)-N(2))-methyltransferase activity"/>
    <property type="evidence" value="ECO:0007669"/>
    <property type="project" value="UniProtKB-EC"/>
</dbReference>
<protein>
    <submittedName>
        <fullName evidence="3">16S rRNA (Guanine(966)-N(2))-methyltransferase RsmD</fullName>
        <ecNumber evidence="3">2.1.1.171</ecNumber>
    </submittedName>
</protein>
<evidence type="ECO:0000256" key="1">
    <source>
        <dbReference type="ARBA" id="ARBA00022603"/>
    </source>
</evidence>
<name>A0ABU8E344_9ACTN</name>
<dbReference type="SUPFAM" id="SSF53335">
    <property type="entry name" value="S-adenosyl-L-methionine-dependent methyltransferases"/>
    <property type="match status" value="1"/>
</dbReference>
<organism evidence="3 4">
    <name type="scientific">Klenkia terrae</name>
    <dbReference type="NCBI Taxonomy" id="1052259"/>
    <lineage>
        <taxon>Bacteria</taxon>
        <taxon>Bacillati</taxon>
        <taxon>Actinomycetota</taxon>
        <taxon>Actinomycetes</taxon>
        <taxon>Geodermatophilales</taxon>
        <taxon>Geodermatophilaceae</taxon>
        <taxon>Klenkia</taxon>
    </lineage>
</organism>
<dbReference type="EMBL" id="JBAPLV010000004">
    <property type="protein sequence ID" value="MEI4277992.1"/>
    <property type="molecule type" value="Genomic_DNA"/>
</dbReference>
<evidence type="ECO:0000313" key="4">
    <source>
        <dbReference type="Proteomes" id="UP001373496"/>
    </source>
</evidence>
<evidence type="ECO:0000256" key="2">
    <source>
        <dbReference type="ARBA" id="ARBA00022679"/>
    </source>
</evidence>
<dbReference type="Proteomes" id="UP001373496">
    <property type="component" value="Unassembled WGS sequence"/>
</dbReference>
<dbReference type="EC" id="2.1.1.171" evidence="3"/>
<dbReference type="Pfam" id="PF03602">
    <property type="entry name" value="Cons_hypoth95"/>
    <property type="match status" value="1"/>
</dbReference>
<dbReference type="PIRSF" id="PIRSF004553">
    <property type="entry name" value="CHP00095"/>
    <property type="match status" value="1"/>
</dbReference>
<dbReference type="RefSeq" id="WP_225234919.1">
    <property type="nucleotide sequence ID" value="NZ_JBAPLV010000004.1"/>
</dbReference>
<dbReference type="CDD" id="cd02440">
    <property type="entry name" value="AdoMet_MTases"/>
    <property type="match status" value="1"/>
</dbReference>
<keyword evidence="1 3" id="KW-0489">Methyltransferase</keyword>
<keyword evidence="2 3" id="KW-0808">Transferase</keyword>
<dbReference type="InterPro" id="IPR004398">
    <property type="entry name" value="RNA_MeTrfase_RsmD"/>
</dbReference>
<proteinExistence type="predicted"/>
<keyword evidence="4" id="KW-1185">Reference proteome</keyword>